<dbReference type="InterPro" id="IPR051058">
    <property type="entry name" value="GDSL_Est/Lipase"/>
</dbReference>
<dbReference type="InterPro" id="IPR008265">
    <property type="entry name" value="Lipase_GDSL_AS"/>
</dbReference>
<evidence type="ECO:0000256" key="4">
    <source>
        <dbReference type="PIRSR" id="PIRSR037375-1"/>
    </source>
</evidence>
<dbReference type="InterPro" id="IPR001087">
    <property type="entry name" value="GDSL"/>
</dbReference>
<feature type="signal peptide" evidence="5">
    <location>
        <begin position="1"/>
        <end position="25"/>
    </location>
</feature>
<dbReference type="PROSITE" id="PS51208">
    <property type="entry name" value="AUTOTRANSPORTER"/>
    <property type="match status" value="1"/>
</dbReference>
<dbReference type="InterPro" id="IPR017186">
    <property type="entry name" value="Lipase_autotranspt_EstA"/>
</dbReference>
<dbReference type="SUPFAM" id="SSF103515">
    <property type="entry name" value="Autotransporter"/>
    <property type="match status" value="1"/>
</dbReference>
<dbReference type="SMART" id="SM00869">
    <property type="entry name" value="Autotransporter"/>
    <property type="match status" value="1"/>
</dbReference>
<dbReference type="Pfam" id="PF00657">
    <property type="entry name" value="Lipase_GDSL"/>
    <property type="match status" value="1"/>
</dbReference>
<comment type="similarity">
    <text evidence="1">Belongs to the 'GDSL' lipolytic enzyme family.</text>
</comment>
<feature type="chain" id="PRO_5008611703" description="Autotransporter domain-containing protein" evidence="5">
    <location>
        <begin position="26"/>
        <end position="608"/>
    </location>
</feature>
<dbReference type="PANTHER" id="PTHR45648:SF22">
    <property type="entry name" value="GDSL LIPASE_ACYLHYDROLASE FAMILY PROTEIN (AFU_ORTHOLOGUE AFUA_4G14700)"/>
    <property type="match status" value="1"/>
</dbReference>
<dbReference type="GO" id="GO:0016298">
    <property type="term" value="F:lipase activity"/>
    <property type="evidence" value="ECO:0007669"/>
    <property type="project" value="InterPro"/>
</dbReference>
<dbReference type="InterPro" id="IPR005546">
    <property type="entry name" value="Autotransporte_beta"/>
</dbReference>
<dbReference type="GO" id="GO:0006629">
    <property type="term" value="P:lipid metabolic process"/>
    <property type="evidence" value="ECO:0007669"/>
    <property type="project" value="InterPro"/>
</dbReference>
<dbReference type="CDD" id="cd01847">
    <property type="entry name" value="Triacylglycerol_lipase_like"/>
    <property type="match status" value="1"/>
</dbReference>
<dbReference type="EMBL" id="LZDN01000002">
    <property type="protein sequence ID" value="OBX52011.1"/>
    <property type="molecule type" value="Genomic_DNA"/>
</dbReference>
<evidence type="ECO:0000256" key="3">
    <source>
        <dbReference type="ARBA" id="ARBA00022801"/>
    </source>
</evidence>
<dbReference type="InterPro" id="IPR036514">
    <property type="entry name" value="SGNH_hydro_sf"/>
</dbReference>
<dbReference type="Proteomes" id="UP000092671">
    <property type="component" value="Unassembled WGS sequence"/>
</dbReference>
<feature type="domain" description="Autotransporter" evidence="6">
    <location>
        <begin position="331"/>
        <end position="608"/>
    </location>
</feature>
<gene>
    <name evidence="7" type="ORF">A9Z60_05490</name>
</gene>
<sequence length="608" mass="65476">MNKRSFIKQSSLTLMIAMCLHTTHAKDYSQFIVFGDSLSDTGNLAHQINNHPSISAIAGTAYGSFTTNPDTTWAGVLADTYGLTAKPNNNNTLTGTNHAIGGAKAQKNETAAFGLISIPSVRQQMDNYFNNHTKADPNALYAVWVGANDLLGASSKPITEALMDINTASSAQVSSIKRLHQAGAKTILVPNLPDIGVTPRAATNPSMAKQATLAANTYNRALFSQLNQSDANVIPANTFALLQEATANKEAFGFTNVKGFACKNINSMTSSLGCHTANWQATSTDANQTYAFADDIHPSGRTHRILAQYYHTIIDAPIHIGKVSNEIIKTGLSDDRQIYHQLDRLGDSQHSIWANLQSGNHASPATQIGLNVADSSKHTGAYLIHHNQNHTLNKTLSSNIKTIGVGLYHRHDIANIRLNTALGMDRLSIDTHRRIDWEGANRSHTGQTNARRFHVGLQAGYGIDIGKATVRPLIGVHAQQVKVGDLVESEPALSTAMRFGKQEQKSLQGEIGVDVDYIINPTLTLTGGIAHAHEFNDDGRFINAALTSIHEYTKGFNTDINADKSHATTAHLGIQGQLAKANVHAGVHTTHQNGDTNLGGLVGVRFAF</sequence>
<protein>
    <recommendedName>
        <fullName evidence="6">Autotransporter domain-containing protein</fullName>
    </recommendedName>
</protein>
<keyword evidence="2 5" id="KW-0732">Signal</keyword>
<evidence type="ECO:0000313" key="8">
    <source>
        <dbReference type="Proteomes" id="UP000092671"/>
    </source>
</evidence>
<reference evidence="7 8" key="1">
    <citation type="submission" date="2016-06" db="EMBL/GenBank/DDBJ databases">
        <title>Draft genome of Moraxella nonliquefaciens CCUG 60284.</title>
        <authorList>
            <person name="Salva-Serra F."/>
            <person name="Engstrom-Jakobsson H."/>
            <person name="Thorell K."/>
            <person name="Gonzales-Siles L."/>
            <person name="Karlsson R."/>
            <person name="Boulund F."/>
            <person name="Engstrand L."/>
            <person name="Kristiansson E."/>
            <person name="Moore E."/>
        </authorList>
    </citation>
    <scope>NUCLEOTIDE SEQUENCE [LARGE SCALE GENOMIC DNA]</scope>
    <source>
        <strain evidence="7 8">CCUG 60284</strain>
    </source>
</reference>
<dbReference type="PIRSF" id="PIRSF037375">
    <property type="entry name" value="Autotrns_EstA"/>
    <property type="match status" value="1"/>
</dbReference>
<feature type="active site" evidence="4">
    <location>
        <position position="297"/>
    </location>
</feature>
<accession>A0A1B8PLQ0</accession>
<dbReference type="RefSeq" id="WP_066891754.1">
    <property type="nucleotide sequence ID" value="NZ_LZDN01000002.1"/>
</dbReference>
<evidence type="ECO:0000256" key="5">
    <source>
        <dbReference type="SAM" id="SignalP"/>
    </source>
</evidence>
<evidence type="ECO:0000256" key="1">
    <source>
        <dbReference type="ARBA" id="ARBA00008668"/>
    </source>
</evidence>
<comment type="caution">
    <text evidence="7">The sequence shown here is derived from an EMBL/GenBank/DDBJ whole genome shotgun (WGS) entry which is preliminary data.</text>
</comment>
<dbReference type="PROSITE" id="PS01098">
    <property type="entry name" value="LIPASE_GDSL_SER"/>
    <property type="match status" value="1"/>
</dbReference>
<name>A0A1B8PLQ0_MORNO</name>
<dbReference type="Gene3D" id="3.40.50.1110">
    <property type="entry name" value="SGNH hydrolase"/>
    <property type="match status" value="1"/>
</dbReference>
<evidence type="ECO:0000313" key="7">
    <source>
        <dbReference type="EMBL" id="OBX52011.1"/>
    </source>
</evidence>
<dbReference type="Pfam" id="PF03797">
    <property type="entry name" value="Autotransporter"/>
    <property type="match status" value="1"/>
</dbReference>
<evidence type="ECO:0000256" key="2">
    <source>
        <dbReference type="ARBA" id="ARBA00022729"/>
    </source>
</evidence>
<feature type="active site" description="Nucleophile" evidence="4">
    <location>
        <position position="37"/>
    </location>
</feature>
<evidence type="ECO:0000259" key="6">
    <source>
        <dbReference type="PROSITE" id="PS51208"/>
    </source>
</evidence>
<dbReference type="PANTHER" id="PTHR45648">
    <property type="entry name" value="GDSL LIPASE/ACYLHYDROLASE FAMILY PROTEIN (AFU_ORTHOLOGUE AFUA_4G14700)"/>
    <property type="match status" value="1"/>
</dbReference>
<dbReference type="SUPFAM" id="SSF52266">
    <property type="entry name" value="SGNH hydrolase"/>
    <property type="match status" value="1"/>
</dbReference>
<feature type="active site" evidence="4">
    <location>
        <position position="294"/>
    </location>
</feature>
<dbReference type="AlphaFoldDB" id="A0A1B8PLQ0"/>
<dbReference type="Gene3D" id="2.40.128.130">
    <property type="entry name" value="Autotransporter beta-domain"/>
    <property type="match status" value="1"/>
</dbReference>
<keyword evidence="3" id="KW-0378">Hydrolase</keyword>
<dbReference type="InterPro" id="IPR036709">
    <property type="entry name" value="Autotransporte_beta_dom_sf"/>
</dbReference>
<proteinExistence type="inferred from homology"/>
<organism evidence="7 8">
    <name type="scientific">Moraxella nonliquefaciens</name>
    <dbReference type="NCBI Taxonomy" id="478"/>
    <lineage>
        <taxon>Bacteria</taxon>
        <taxon>Pseudomonadati</taxon>
        <taxon>Pseudomonadota</taxon>
        <taxon>Gammaproteobacteria</taxon>
        <taxon>Moraxellales</taxon>
        <taxon>Moraxellaceae</taxon>
        <taxon>Moraxella</taxon>
    </lineage>
</organism>